<accession>A0A179ENX4</accession>
<reference evidence="1 2" key="1">
    <citation type="submission" date="2016-04" db="EMBL/GenBank/DDBJ databases">
        <title>Draft genome of an Enterococcus thailandicus strain isolated from bovine feces.</title>
        <authorList>
            <person name="Beukers A.G."/>
            <person name="Zaheer R."/>
            <person name="Goji N."/>
            <person name="Cook S.R."/>
            <person name="Amoako K."/>
            <person name="Chaves A.V."/>
            <person name="Ward M.P."/>
            <person name="Mcallister T.A."/>
        </authorList>
    </citation>
    <scope>NUCLEOTIDE SEQUENCE [LARGE SCALE GENOMIC DNA]</scope>
    <source>
        <strain evidence="1 2">F0711D 46</strain>
    </source>
</reference>
<evidence type="ECO:0000313" key="1">
    <source>
        <dbReference type="EMBL" id="OAQ54874.1"/>
    </source>
</evidence>
<protein>
    <submittedName>
        <fullName evidence="1">Uncharacterized protein</fullName>
    </submittedName>
</protein>
<proteinExistence type="predicted"/>
<dbReference type="AlphaFoldDB" id="A0A179ENX4"/>
<keyword evidence="2" id="KW-1185">Reference proteome</keyword>
<dbReference type="Proteomes" id="UP000078516">
    <property type="component" value="Unassembled WGS sequence"/>
</dbReference>
<gene>
    <name evidence="1" type="ORF">A6E74_10900</name>
</gene>
<dbReference type="EMBL" id="LWMN01000017">
    <property type="protein sequence ID" value="OAQ54874.1"/>
    <property type="molecule type" value="Genomic_DNA"/>
</dbReference>
<evidence type="ECO:0000313" key="2">
    <source>
        <dbReference type="Proteomes" id="UP000078516"/>
    </source>
</evidence>
<sequence>MKSLVKKTTILKVMIVAVVSALLLNIGLTTANVYASEVSSKEQVELTNSLLNSIEFDKESNKLFMNKEKLVNTNLFTSTEANKLGNEFNSLSSQEQKELMKDLKEKSNTRIAPIIIWAAGVLGGWLATKLLNWGAHKFCSSYKNYNSVTKYVCDIID</sequence>
<organism evidence="1 2">
    <name type="scientific">Enterococcus thailandicus</name>
    <dbReference type="NCBI Taxonomy" id="417368"/>
    <lineage>
        <taxon>Bacteria</taxon>
        <taxon>Bacillati</taxon>
        <taxon>Bacillota</taxon>
        <taxon>Bacilli</taxon>
        <taxon>Lactobacillales</taxon>
        <taxon>Enterococcaceae</taxon>
        <taxon>Enterococcus</taxon>
    </lineage>
</organism>
<dbReference type="RefSeq" id="WP_067485188.1">
    <property type="nucleotide sequence ID" value="NZ_BSWU01000015.1"/>
</dbReference>
<comment type="caution">
    <text evidence="1">The sequence shown here is derived from an EMBL/GenBank/DDBJ whole genome shotgun (WGS) entry which is preliminary data.</text>
</comment>
<name>A0A179ENX4_ENTTH</name>